<protein>
    <submittedName>
        <fullName evidence="1">Uncharacterized protein</fullName>
    </submittedName>
</protein>
<proteinExistence type="predicted"/>
<evidence type="ECO:0000313" key="1">
    <source>
        <dbReference type="EMBL" id="KKM73640.1"/>
    </source>
</evidence>
<reference evidence="1" key="1">
    <citation type="journal article" date="2015" name="Nature">
        <title>Complex archaea that bridge the gap between prokaryotes and eukaryotes.</title>
        <authorList>
            <person name="Spang A."/>
            <person name="Saw J.H."/>
            <person name="Jorgensen S.L."/>
            <person name="Zaremba-Niedzwiedzka K."/>
            <person name="Martijn J."/>
            <person name="Lind A.E."/>
            <person name="van Eijk R."/>
            <person name="Schleper C."/>
            <person name="Guy L."/>
            <person name="Ettema T.J."/>
        </authorList>
    </citation>
    <scope>NUCLEOTIDE SEQUENCE</scope>
</reference>
<comment type="caution">
    <text evidence="1">The sequence shown here is derived from an EMBL/GenBank/DDBJ whole genome shotgun (WGS) entry which is preliminary data.</text>
</comment>
<name>A0A0F9MAA6_9ZZZZ</name>
<organism evidence="1">
    <name type="scientific">marine sediment metagenome</name>
    <dbReference type="NCBI Taxonomy" id="412755"/>
    <lineage>
        <taxon>unclassified sequences</taxon>
        <taxon>metagenomes</taxon>
        <taxon>ecological metagenomes</taxon>
    </lineage>
</organism>
<sequence>MTYANNVTARELALYAVNNADIYHQITAPVCRNLAKHKSRGVFDSASAMRSWERVAYVAARAYSKDHLHNDSAWKSIFPLDVRRIAAEVIRDHYASYVEELTA</sequence>
<dbReference type="AlphaFoldDB" id="A0A0F9MAA6"/>
<gene>
    <name evidence="1" type="ORF">LCGC14_1408290</name>
</gene>
<accession>A0A0F9MAA6</accession>
<dbReference type="EMBL" id="LAZR01009271">
    <property type="protein sequence ID" value="KKM73640.1"/>
    <property type="molecule type" value="Genomic_DNA"/>
</dbReference>